<organism evidence="6 7">
    <name type="scientific">Archangium violaceum Cb vi76</name>
    <dbReference type="NCBI Taxonomy" id="1406225"/>
    <lineage>
        <taxon>Bacteria</taxon>
        <taxon>Pseudomonadati</taxon>
        <taxon>Myxococcota</taxon>
        <taxon>Myxococcia</taxon>
        <taxon>Myxococcales</taxon>
        <taxon>Cystobacterineae</taxon>
        <taxon>Archangiaceae</taxon>
        <taxon>Archangium</taxon>
    </lineage>
</organism>
<dbReference type="InterPro" id="IPR050534">
    <property type="entry name" value="Coronavir_polyprotein_1ab"/>
</dbReference>
<dbReference type="GO" id="GO:0016787">
    <property type="term" value="F:hydrolase activity"/>
    <property type="evidence" value="ECO:0007669"/>
    <property type="project" value="UniProtKB-KW"/>
</dbReference>
<evidence type="ECO:0000256" key="2">
    <source>
        <dbReference type="ARBA" id="ARBA00022801"/>
    </source>
</evidence>
<keyword evidence="4" id="KW-0067">ATP-binding</keyword>
<dbReference type="InterPro" id="IPR027417">
    <property type="entry name" value="P-loop_NTPase"/>
</dbReference>
<dbReference type="Pfam" id="PF00270">
    <property type="entry name" value="DEAD"/>
    <property type="match status" value="1"/>
</dbReference>
<dbReference type="EMBL" id="JPMI01000231">
    <property type="protein sequence ID" value="KFA89875.1"/>
    <property type="molecule type" value="Genomic_DNA"/>
</dbReference>
<evidence type="ECO:0000313" key="6">
    <source>
        <dbReference type="EMBL" id="KFA89875.1"/>
    </source>
</evidence>
<proteinExistence type="predicted"/>
<dbReference type="RefSeq" id="WP_043403741.1">
    <property type="nucleotide sequence ID" value="NZ_JPMI01000231.1"/>
</dbReference>
<dbReference type="PANTHER" id="PTHR43788:SF16">
    <property type="entry name" value="HELICASE WITH ZINC FINGER 2"/>
    <property type="match status" value="1"/>
</dbReference>
<dbReference type="GO" id="GO:0003676">
    <property type="term" value="F:nucleic acid binding"/>
    <property type="evidence" value="ECO:0007669"/>
    <property type="project" value="InterPro"/>
</dbReference>
<evidence type="ECO:0000313" key="7">
    <source>
        <dbReference type="Proteomes" id="UP000028547"/>
    </source>
</evidence>
<keyword evidence="1" id="KW-0547">Nucleotide-binding</keyword>
<evidence type="ECO:0000256" key="3">
    <source>
        <dbReference type="ARBA" id="ARBA00022806"/>
    </source>
</evidence>
<keyword evidence="2" id="KW-0378">Hydrolase</keyword>
<sequence length="2142" mass="239479">MPREDVLQFFREPRRFAEAGVDETAPLWRAALEEVAVPAVSAEAFRPAQQAAWHGIAEHRVALVLGPPGTGKTFVLAWMALGYLELRRRRGLPCRILLTGFTRNSIANLLGAMHEKVQKHGFGGTTFCWMGSEPPQEMPEDIQVLDPADAVPLLDQPLLVMGSTSWSLYKLIEKARHPAADGRTAPLFDLVCIDEASQMVVSQGLMCLAGLAPGGRVLVAGDDRQLPPVRQVHEHEVDGRHIGGSLYAFLREAQVAEFRLDETFRLNAPLASFPSEHFYEGQYRSVNPEARLRLREGWEEGLSNWEREALDPARPVCILMHEGPAAGTHNPFEVTLVARLTQLLRERLSPEEGAAELSAGTFWNERLAVVSPHRAQNAAIRDALRARKLSDECVVETVDRIQGRERDAIIASYTVSDPEFARAEVEFIFSAERFNVTITRARTKLILVIARRLLDVIPEDEEIFDAAQAMREFVYSSEERGRVRVRGPDGVEWPVDVRVRSFDDTEALPQLEPRPDDRPALETVPKLTPQLRELLEHIQNVALKNQYGTAADFVVEKSFGRKPALEELRALCGQGFVALELRPTKKGTTFWVARPLVPPRRPFPVDPDTVRVRIEEVIEATRSKGRFAPAYEKVRERFDWVGPQGEDLFAPVLNALQQEGVVRSDVNPWGQRTIDLVETATMVEGPPPPVEPIEDGDFELLNRLEALEARRINFGVFEQWTTPRDLIRTLDWEEARVSAALRRLAEHGWVLLTEAGRVRSRVAELAREVRYVKQRFRQGDASRRPFLVRALKLELKDRDKPVRDRPLSTVETSLIERLKGHPEAQRAVAGVATMLRARFNKADPELAGFQERALGSMVPAWLGLSTDDTFVITAETGTGKTEAGVLPLMVGAATDALRGVRGSRAVLVYPRIRLAANQAQRIAGYLAALARVPGMPLLTLGLQNKDVLGHFGAPDEEKGWRQGPGGAFSFPFFACPEGECKGNLWLQPGGGANGADLLRCPRCGWEFGGWVGSKKGVVERPPHFFLPVTESLHQWMFTPGRGRLFGDEPPYAAPRAVLADEIHLYSHLHGAQVGYALRRLITRTELNRREHEGSPMPTLAIGMSATLSRPDKVWGALGGRDRVAIIRPEDGERRPNPRGREYFFFVQPEVESRGHDIAGASTSIQTLMCLAHGMRRRSGDDGGFRGIVFLDSIDKLKRLHSDYADAEQGNRLARLRTRLFDDDAHTGLPRRECCGSPDACDRFRQGECWFFAAQDSRQRTVRGLYVPGRALDVCAKPIFSKTGGRADELIQKSDLVFSTSSLEVGFDDPEMILVYQHYAPLNLASFIQRKGRGGRGADDRPVTGVTLSAYSPRDSWFFRRPREMLDASGFEVPLNVENYFVTRGQVVSLVLDLAARRQWRLGSASGVDPRLLAEVDAVVRTTFGDDVYKRLEVGSLEQLWREATSGVTLVPGGGPRKWAEVIPWVPMLLFQSINLPLLAVGYESDTGEAKQDSEDITLAFSECAPGNVTRRFGFQVAHWIPPRPGRQPFWRPLGHSGEWPEFSPAGSGTLLDALPLEARQLVGARLHPRVVRPTSLEMMGGGRFVGTEWQGDWVYDAARREVLLSKEPSTLPRVNPKSQGRLRGFLSVEVDEGGAERRRVRLLGFLTPEVEVFRGTSARGKRTGLKVARVFWGADARLVLETADRKREEAYVSQVFVHPDDENLPREADRRTLLHGYELETEGVRVRLDGAVLGDFVRAESARLEVEPTESKWFHGQFLRYLLMSRGASAGLNPYQVRQIADLMVTAAAFEGFSKELQKLLRRWNTELFAKLLENVFQGHLRQHPMLTAQRLERLREVLASAAFQQLIERAWRDVRSQEAFAGYLRSVIVHGLAIRLEQAFVRHGRGDERRVLFHVKLPVQFERGAEDVITVAEDGSHGDGTTRTFVAHLDEAAADLAPELLADCPNAREDRFVAALVGRPAADIARWRSWDPRDERRVRELARELGVDLDVDAGPFQGVLRLLYGSEEVGGDRFELFTLYQESQAVGSSLTQEMGRDPSVWELVGTMVARAESGDARAMEWRRLLERYRAVEDAVQEESLSAEARLADQAYRLSARLCVDGCQACLHTGSSLMDGDMAEVAVSRRLLERLGIFLRSRATPG</sequence>
<comment type="caution">
    <text evidence="6">The sequence shown here is derived from an EMBL/GenBank/DDBJ whole genome shotgun (WGS) entry which is preliminary data.</text>
</comment>
<evidence type="ECO:0000256" key="4">
    <source>
        <dbReference type="ARBA" id="ARBA00022840"/>
    </source>
</evidence>
<dbReference type="InterPro" id="IPR011545">
    <property type="entry name" value="DEAD/DEAH_box_helicase_dom"/>
</dbReference>
<dbReference type="GO" id="GO:0005524">
    <property type="term" value="F:ATP binding"/>
    <property type="evidence" value="ECO:0007669"/>
    <property type="project" value="UniProtKB-KW"/>
</dbReference>
<dbReference type="Proteomes" id="UP000028547">
    <property type="component" value="Unassembled WGS sequence"/>
</dbReference>
<feature type="domain" description="Helicase C-terminal" evidence="5">
    <location>
        <begin position="1211"/>
        <end position="1380"/>
    </location>
</feature>
<dbReference type="SUPFAM" id="SSF52540">
    <property type="entry name" value="P-loop containing nucleoside triphosphate hydrolases"/>
    <property type="match status" value="2"/>
</dbReference>
<dbReference type="Gene3D" id="3.40.50.300">
    <property type="entry name" value="P-loop containing nucleotide triphosphate hydrolases"/>
    <property type="match status" value="4"/>
</dbReference>
<dbReference type="InterPro" id="IPR001650">
    <property type="entry name" value="Helicase_C-like"/>
</dbReference>
<dbReference type="CDD" id="cd18808">
    <property type="entry name" value="SF1_C_Upf1"/>
    <property type="match status" value="1"/>
</dbReference>
<evidence type="ECO:0000256" key="1">
    <source>
        <dbReference type="ARBA" id="ARBA00022741"/>
    </source>
</evidence>
<name>A0A084SN40_9BACT</name>
<dbReference type="Pfam" id="PF13087">
    <property type="entry name" value="AAA_12"/>
    <property type="match status" value="1"/>
</dbReference>
<dbReference type="GO" id="GO:0043139">
    <property type="term" value="F:5'-3' DNA helicase activity"/>
    <property type="evidence" value="ECO:0007669"/>
    <property type="project" value="TreeGrafter"/>
</dbReference>
<reference evidence="6 7" key="1">
    <citation type="submission" date="2014-07" db="EMBL/GenBank/DDBJ databases">
        <title>Draft Genome Sequence of Gephyronic Acid Producer, Cystobacter violaceus Strain Cb vi76.</title>
        <authorList>
            <person name="Stevens D.C."/>
            <person name="Young J."/>
            <person name="Carmichael R."/>
            <person name="Tan J."/>
            <person name="Taylor R.E."/>
        </authorList>
    </citation>
    <scope>NUCLEOTIDE SEQUENCE [LARGE SCALE GENOMIC DNA]</scope>
    <source>
        <strain evidence="6 7">Cb vi76</strain>
    </source>
</reference>
<dbReference type="PANTHER" id="PTHR43788">
    <property type="entry name" value="DNA2/NAM7 HELICASE FAMILY MEMBER"/>
    <property type="match status" value="1"/>
</dbReference>
<evidence type="ECO:0000259" key="5">
    <source>
        <dbReference type="PROSITE" id="PS51194"/>
    </source>
</evidence>
<dbReference type="PROSITE" id="PS51194">
    <property type="entry name" value="HELICASE_CTER"/>
    <property type="match status" value="1"/>
</dbReference>
<keyword evidence="3" id="KW-0347">Helicase</keyword>
<dbReference type="InterPro" id="IPR041679">
    <property type="entry name" value="DNA2/NAM7-like_C"/>
</dbReference>
<gene>
    <name evidence="6" type="ORF">Q664_32000</name>
</gene>
<dbReference type="InterPro" id="IPR047187">
    <property type="entry name" value="SF1_C_Upf1"/>
</dbReference>
<dbReference type="Pfam" id="PF13245">
    <property type="entry name" value="AAA_19"/>
    <property type="match status" value="1"/>
</dbReference>
<accession>A0A084SN40</accession>
<protein>
    <recommendedName>
        <fullName evidence="5">Helicase C-terminal domain-containing protein</fullName>
    </recommendedName>
</protein>